<dbReference type="SUPFAM" id="SSF54862">
    <property type="entry name" value="4Fe-4S ferredoxins"/>
    <property type="match status" value="1"/>
</dbReference>
<evidence type="ECO:0000259" key="11">
    <source>
        <dbReference type="PROSITE" id="PS51918"/>
    </source>
</evidence>
<dbReference type="PROSITE" id="PS51918">
    <property type="entry name" value="RADICAL_SAM"/>
    <property type="match status" value="1"/>
</dbReference>
<reference evidence="13" key="1">
    <citation type="submission" date="2016-11" db="EMBL/GenBank/DDBJ databases">
        <authorList>
            <person name="Varghese N."/>
            <person name="Submissions S."/>
        </authorList>
    </citation>
    <scope>NUCLEOTIDE SEQUENCE [LARGE SCALE GENOMIC DNA]</scope>
    <source>
        <strain evidence="13">DSM 10349</strain>
    </source>
</reference>
<dbReference type="SFLD" id="SFLDG01066">
    <property type="entry name" value="organic_radical-activating_enz"/>
    <property type="match status" value="1"/>
</dbReference>
<keyword evidence="4" id="KW-0949">S-adenosyl-L-methionine</keyword>
<dbReference type="OrthoDB" id="9782387at2"/>
<dbReference type="Proteomes" id="UP000183997">
    <property type="component" value="Unassembled WGS sequence"/>
</dbReference>
<dbReference type="InterPro" id="IPR058240">
    <property type="entry name" value="rSAM_sf"/>
</dbReference>
<dbReference type="GO" id="GO:0051539">
    <property type="term" value="F:4 iron, 4 sulfur cluster binding"/>
    <property type="evidence" value="ECO:0007669"/>
    <property type="project" value="UniProtKB-KW"/>
</dbReference>
<dbReference type="InterPro" id="IPR034457">
    <property type="entry name" value="Organic_radical-activating"/>
</dbReference>
<evidence type="ECO:0000256" key="6">
    <source>
        <dbReference type="ARBA" id="ARBA00023002"/>
    </source>
</evidence>
<organism evidence="12 13">
    <name type="scientific">Desulforamulus aeronauticus DSM 10349</name>
    <dbReference type="NCBI Taxonomy" id="1121421"/>
    <lineage>
        <taxon>Bacteria</taxon>
        <taxon>Bacillati</taxon>
        <taxon>Bacillota</taxon>
        <taxon>Clostridia</taxon>
        <taxon>Eubacteriales</taxon>
        <taxon>Peptococcaceae</taxon>
        <taxon>Desulforamulus</taxon>
    </lineage>
</organism>
<keyword evidence="13" id="KW-1185">Reference proteome</keyword>
<evidence type="ECO:0000313" key="13">
    <source>
        <dbReference type="Proteomes" id="UP000183997"/>
    </source>
</evidence>
<accession>A0A1M6RTN3</accession>
<dbReference type="PROSITE" id="PS00198">
    <property type="entry name" value="4FE4S_FER_1"/>
    <property type="match status" value="1"/>
</dbReference>
<evidence type="ECO:0000256" key="2">
    <source>
        <dbReference type="ARBA" id="ARBA00009777"/>
    </source>
</evidence>
<dbReference type="Pfam" id="PF04055">
    <property type="entry name" value="Radical_SAM"/>
    <property type="match status" value="1"/>
</dbReference>
<dbReference type="InterPro" id="IPR017896">
    <property type="entry name" value="4Fe4S_Fe-S-bd"/>
</dbReference>
<dbReference type="Gene3D" id="3.30.70.20">
    <property type="match status" value="1"/>
</dbReference>
<evidence type="ECO:0000256" key="1">
    <source>
        <dbReference type="ARBA" id="ARBA00001966"/>
    </source>
</evidence>
<evidence type="ECO:0000256" key="3">
    <source>
        <dbReference type="ARBA" id="ARBA00022485"/>
    </source>
</evidence>
<name>A0A1M6RTN3_9FIRM</name>
<dbReference type="InterPro" id="IPR013785">
    <property type="entry name" value="Aldolase_TIM"/>
</dbReference>
<comment type="catalytic activity">
    <reaction evidence="9">
        <text>glycyl-[protein] + reduced [flavodoxin] + S-adenosyl-L-methionine = glycin-2-yl radical-[protein] + semiquinone [flavodoxin] + 5'-deoxyadenosine + L-methionine + H(+)</text>
        <dbReference type="Rhea" id="RHEA:61976"/>
        <dbReference type="Rhea" id="RHEA-COMP:10622"/>
        <dbReference type="Rhea" id="RHEA-COMP:14480"/>
        <dbReference type="Rhea" id="RHEA-COMP:15993"/>
        <dbReference type="Rhea" id="RHEA-COMP:15994"/>
        <dbReference type="ChEBI" id="CHEBI:15378"/>
        <dbReference type="ChEBI" id="CHEBI:17319"/>
        <dbReference type="ChEBI" id="CHEBI:29947"/>
        <dbReference type="ChEBI" id="CHEBI:32722"/>
        <dbReference type="ChEBI" id="CHEBI:57618"/>
        <dbReference type="ChEBI" id="CHEBI:57844"/>
        <dbReference type="ChEBI" id="CHEBI:59789"/>
        <dbReference type="ChEBI" id="CHEBI:140311"/>
    </reaction>
</comment>
<dbReference type="GO" id="GO:0046872">
    <property type="term" value="F:metal ion binding"/>
    <property type="evidence" value="ECO:0007669"/>
    <property type="project" value="UniProtKB-KW"/>
</dbReference>
<dbReference type="RefSeq" id="WP_072912827.1">
    <property type="nucleotide sequence ID" value="NZ_FRAR01000011.1"/>
</dbReference>
<protein>
    <submittedName>
        <fullName evidence="12">Pyruvate formate lyase activating enzyme</fullName>
    </submittedName>
</protein>
<keyword evidence="7" id="KW-0408">Iron</keyword>
<dbReference type="SFLD" id="SFLDG01118">
    <property type="entry name" value="activating_enzymes__group_2"/>
    <property type="match status" value="1"/>
</dbReference>
<evidence type="ECO:0000256" key="4">
    <source>
        <dbReference type="ARBA" id="ARBA00022691"/>
    </source>
</evidence>
<sequence>MIEATNGINKKNGIIFNIQRYSVHDGPGIRSIVFLKGCPLTCQWCANPESQHRQPELAYNDYKCIGTSECQYCLTICPAGAIQKNQDKIRIDRKLCTNCDLCADSCPSKALNMYGKSMSVNEVLDTVEQDSIFYSRSGGGMTLSGGEPLLQADFATELLKEAKRRRINTTIETCGYADWEKVEQVCQYVDNILFDIKSMNSNKHKEFTGVPNEKILDNFQRLCNRFPNTPITVRTPVIPGFNDTEQDIVAILNFIKGIPQVRYELLGYHRLGEPKYIYLGKDYLLSGVKPMAEDRLAVLKKLVQEHLGDKH</sequence>
<dbReference type="InterPro" id="IPR012839">
    <property type="entry name" value="Organic_radical_activase"/>
</dbReference>
<dbReference type="PROSITE" id="PS51379">
    <property type="entry name" value="4FE4S_FER_2"/>
    <property type="match status" value="2"/>
</dbReference>
<dbReference type="STRING" id="1121421.SAMN02745123_01612"/>
<evidence type="ECO:0000256" key="7">
    <source>
        <dbReference type="ARBA" id="ARBA00023004"/>
    </source>
</evidence>
<dbReference type="CDD" id="cd01335">
    <property type="entry name" value="Radical_SAM"/>
    <property type="match status" value="1"/>
</dbReference>
<comment type="cofactor">
    <cofactor evidence="1">
        <name>[4Fe-4S] cluster</name>
        <dbReference type="ChEBI" id="CHEBI:49883"/>
    </cofactor>
</comment>
<dbReference type="GO" id="GO:0016829">
    <property type="term" value="F:lyase activity"/>
    <property type="evidence" value="ECO:0007669"/>
    <property type="project" value="UniProtKB-KW"/>
</dbReference>
<keyword evidence="6" id="KW-0560">Oxidoreductase</keyword>
<gene>
    <name evidence="12" type="ORF">SAMN02745123_01612</name>
</gene>
<evidence type="ECO:0000256" key="5">
    <source>
        <dbReference type="ARBA" id="ARBA00022723"/>
    </source>
</evidence>
<evidence type="ECO:0000259" key="10">
    <source>
        <dbReference type="PROSITE" id="PS51379"/>
    </source>
</evidence>
<dbReference type="SFLD" id="SFLDS00029">
    <property type="entry name" value="Radical_SAM"/>
    <property type="match status" value="1"/>
</dbReference>
<keyword evidence="12" id="KW-0670">Pyruvate</keyword>
<evidence type="ECO:0000256" key="9">
    <source>
        <dbReference type="ARBA" id="ARBA00047365"/>
    </source>
</evidence>
<dbReference type="Gene3D" id="3.20.20.70">
    <property type="entry name" value="Aldolase class I"/>
    <property type="match status" value="1"/>
</dbReference>
<dbReference type="SUPFAM" id="SSF102114">
    <property type="entry name" value="Radical SAM enzymes"/>
    <property type="match status" value="1"/>
</dbReference>
<feature type="domain" description="Radical SAM core" evidence="11">
    <location>
        <begin position="24"/>
        <end position="309"/>
    </location>
</feature>
<dbReference type="InterPro" id="IPR007197">
    <property type="entry name" value="rSAM"/>
</dbReference>
<keyword evidence="8" id="KW-0411">Iron-sulfur</keyword>
<dbReference type="GO" id="GO:0016491">
    <property type="term" value="F:oxidoreductase activity"/>
    <property type="evidence" value="ECO:0007669"/>
    <property type="project" value="UniProtKB-KW"/>
</dbReference>
<dbReference type="InterPro" id="IPR040074">
    <property type="entry name" value="BssD/PflA/YjjW"/>
</dbReference>
<dbReference type="EMBL" id="FRAR01000011">
    <property type="protein sequence ID" value="SHK35774.1"/>
    <property type="molecule type" value="Genomic_DNA"/>
</dbReference>
<proteinExistence type="inferred from homology"/>
<keyword evidence="3" id="KW-0004">4Fe-4S</keyword>
<evidence type="ECO:0000313" key="12">
    <source>
        <dbReference type="EMBL" id="SHK35774.1"/>
    </source>
</evidence>
<feature type="domain" description="4Fe-4S ferredoxin-type" evidence="10">
    <location>
        <begin position="55"/>
        <end position="86"/>
    </location>
</feature>
<dbReference type="AlphaFoldDB" id="A0A1M6RTN3"/>
<keyword evidence="12" id="KW-0456">Lyase</keyword>
<evidence type="ECO:0000256" key="8">
    <source>
        <dbReference type="ARBA" id="ARBA00023014"/>
    </source>
</evidence>
<dbReference type="PANTHER" id="PTHR30352">
    <property type="entry name" value="PYRUVATE FORMATE-LYASE-ACTIVATING ENZYME"/>
    <property type="match status" value="1"/>
</dbReference>
<dbReference type="PANTHER" id="PTHR30352:SF4">
    <property type="entry name" value="PYRUVATE FORMATE-LYASE 2-ACTIVATING ENZYME"/>
    <property type="match status" value="1"/>
</dbReference>
<dbReference type="InterPro" id="IPR001989">
    <property type="entry name" value="Radical_activat_CS"/>
</dbReference>
<dbReference type="NCBIfam" id="TIGR02494">
    <property type="entry name" value="PFLE_PFLC"/>
    <property type="match status" value="1"/>
</dbReference>
<dbReference type="PROSITE" id="PS01087">
    <property type="entry name" value="RADICAL_ACTIVATING"/>
    <property type="match status" value="1"/>
</dbReference>
<keyword evidence="5" id="KW-0479">Metal-binding</keyword>
<dbReference type="InterPro" id="IPR017900">
    <property type="entry name" value="4Fe4S_Fe_S_CS"/>
</dbReference>
<comment type="similarity">
    <text evidence="2">Belongs to the organic radical-activating enzymes family.</text>
</comment>
<dbReference type="PIRSF" id="PIRSF000371">
    <property type="entry name" value="PFL_act_enz"/>
    <property type="match status" value="1"/>
</dbReference>
<feature type="domain" description="4Fe-4S ferredoxin-type" evidence="10">
    <location>
        <begin position="87"/>
        <end position="116"/>
    </location>
</feature>